<organism evidence="8 9">
    <name type="scientific">Eublepharis macularius</name>
    <name type="common">Leopard gecko</name>
    <name type="synonym">Cyrtodactylus macularius</name>
    <dbReference type="NCBI Taxonomy" id="481883"/>
    <lineage>
        <taxon>Eukaryota</taxon>
        <taxon>Metazoa</taxon>
        <taxon>Chordata</taxon>
        <taxon>Craniata</taxon>
        <taxon>Vertebrata</taxon>
        <taxon>Euteleostomi</taxon>
        <taxon>Lepidosauria</taxon>
        <taxon>Squamata</taxon>
        <taxon>Bifurcata</taxon>
        <taxon>Gekkota</taxon>
        <taxon>Eublepharidae</taxon>
        <taxon>Eublepharinae</taxon>
        <taxon>Eublepharis</taxon>
    </lineage>
</organism>
<dbReference type="GO" id="GO:0005261">
    <property type="term" value="F:monoatomic cation channel activity"/>
    <property type="evidence" value="ECO:0007669"/>
    <property type="project" value="TreeGrafter"/>
</dbReference>
<keyword evidence="5 6" id="KW-0472">Membrane</keyword>
<dbReference type="Pfam" id="PF08016">
    <property type="entry name" value="PKD_channel"/>
    <property type="match status" value="1"/>
</dbReference>
<accession>A0AA97J6A7</accession>
<proteinExistence type="predicted"/>
<dbReference type="RefSeq" id="XP_054832282.1">
    <property type="nucleotide sequence ID" value="XM_054976307.1"/>
</dbReference>
<name>A0AA97J6A7_EUBMA</name>
<dbReference type="KEGG" id="emc:129327555"/>
<evidence type="ECO:0000313" key="8">
    <source>
        <dbReference type="Proteomes" id="UP001190640"/>
    </source>
</evidence>
<dbReference type="InterPro" id="IPR013122">
    <property type="entry name" value="PKD1_2_channel"/>
</dbReference>
<evidence type="ECO:0000256" key="4">
    <source>
        <dbReference type="ARBA" id="ARBA00022989"/>
    </source>
</evidence>
<feature type="domain" description="Polycystin cation channel PKD1/PKD2" evidence="7">
    <location>
        <begin position="3"/>
        <end position="47"/>
    </location>
</feature>
<evidence type="ECO:0000259" key="7">
    <source>
        <dbReference type="Pfam" id="PF08016"/>
    </source>
</evidence>
<dbReference type="GO" id="GO:0006816">
    <property type="term" value="P:calcium ion transport"/>
    <property type="evidence" value="ECO:0007669"/>
    <property type="project" value="TreeGrafter"/>
</dbReference>
<feature type="transmembrane region" description="Helical" evidence="6">
    <location>
        <begin position="54"/>
        <end position="77"/>
    </location>
</feature>
<sequence length="354" mass="39664">MQSVQQLRFIRRWSVFGKTFQHALRDLVATTFLFLLFLLICAQCGCLTSPIMGTVYIMSYGVGLLWIGQGFLCASVLRSYHTIHSEICRPAIEPQAYEMIEFLVKRFKLWMGLSKTKEFRHKVKFEGMDSLISHSSGNSRPSRFPSPGINIRCTSGTISSFSSEELVLPESPGCDPCNVSFYLEHLPAAVNDLLDHFDRVLKLAEDVCQLETKLEETHRRIKQKGQEKSLLADKVIPLASKTQLGLPRTYSTFSESSLARFRAHRVRISSCSATEGSKQCPVDPVLQQKSSCHAQLDNAPVTANLFRGISACSGHLFKRRPKSEEGQGCQGSEGLQRRVPLKRRAWQTEGASGM</sequence>
<dbReference type="Proteomes" id="UP001190640">
    <property type="component" value="Chromosome 4"/>
</dbReference>
<dbReference type="GeneID" id="129327555"/>
<evidence type="ECO:0000313" key="9">
    <source>
        <dbReference type="RefSeq" id="XP_054832282.1"/>
    </source>
</evidence>
<keyword evidence="8" id="KW-1185">Reference proteome</keyword>
<gene>
    <name evidence="9" type="primary">LOC129327555</name>
</gene>
<dbReference type="AlphaFoldDB" id="A0AA97J6A7"/>
<keyword evidence="3" id="KW-0677">Repeat</keyword>
<comment type="subcellular location">
    <subcellularLocation>
        <location evidence="1">Membrane</location>
        <topology evidence="1">Multi-pass membrane protein</topology>
    </subcellularLocation>
</comment>
<dbReference type="PANTHER" id="PTHR46730">
    <property type="entry name" value="POLYCYSTIN-1"/>
    <property type="match status" value="1"/>
</dbReference>
<keyword evidence="4 6" id="KW-1133">Transmembrane helix</keyword>
<evidence type="ECO:0000256" key="1">
    <source>
        <dbReference type="ARBA" id="ARBA00004141"/>
    </source>
</evidence>
<protein>
    <submittedName>
        <fullName evidence="9">Polycystin-1-like</fullName>
    </submittedName>
</protein>
<dbReference type="PANTHER" id="PTHR46730:SF2">
    <property type="entry name" value="POLYCYSTIN-1 ISOFORM X1"/>
    <property type="match status" value="1"/>
</dbReference>
<dbReference type="GO" id="GO:0005886">
    <property type="term" value="C:plasma membrane"/>
    <property type="evidence" value="ECO:0007669"/>
    <property type="project" value="TreeGrafter"/>
</dbReference>
<evidence type="ECO:0000256" key="3">
    <source>
        <dbReference type="ARBA" id="ARBA00022737"/>
    </source>
</evidence>
<reference evidence="9" key="1">
    <citation type="submission" date="2025-08" db="UniProtKB">
        <authorList>
            <consortium name="RefSeq"/>
        </authorList>
    </citation>
    <scope>IDENTIFICATION</scope>
    <source>
        <tissue evidence="9">Blood</tissue>
    </source>
</reference>
<evidence type="ECO:0000256" key="5">
    <source>
        <dbReference type="ARBA" id="ARBA00023136"/>
    </source>
</evidence>
<evidence type="ECO:0000256" key="2">
    <source>
        <dbReference type="ARBA" id="ARBA00022692"/>
    </source>
</evidence>
<keyword evidence="2 6" id="KW-0812">Transmembrane</keyword>
<evidence type="ECO:0000256" key="6">
    <source>
        <dbReference type="SAM" id="Phobius"/>
    </source>
</evidence>